<feature type="signal peptide" evidence="1">
    <location>
        <begin position="1"/>
        <end position="20"/>
    </location>
</feature>
<dbReference type="Proteomes" id="UP000663855">
    <property type="component" value="Unassembled WGS sequence"/>
</dbReference>
<dbReference type="Pfam" id="PF03067">
    <property type="entry name" value="LPMO_10"/>
    <property type="match status" value="1"/>
</dbReference>
<protein>
    <recommendedName>
        <fullName evidence="2">Chitin-binding type-4 domain-containing protein</fullName>
    </recommendedName>
</protein>
<keyword evidence="1" id="KW-0732">Signal</keyword>
<evidence type="ECO:0000313" key="3">
    <source>
        <dbReference type="EMBL" id="CAF1226580.1"/>
    </source>
</evidence>
<name>A0A814YAW9_9BILA</name>
<proteinExistence type="predicted"/>
<accession>A0A814YAW9</accession>
<dbReference type="EMBL" id="CAJOBH010000306">
    <property type="protein sequence ID" value="CAF3780144.1"/>
    <property type="molecule type" value="Genomic_DNA"/>
</dbReference>
<gene>
    <name evidence="4" type="ORF">BYL167_LOCUS1894</name>
    <name evidence="3" type="ORF">CJN711_LOCUS13277</name>
</gene>
<sequence length="340" mass="37995">MRKETLSCFILIISLPHIYGHGRMEDPPARNAAWRFGFNVPANYDDVGLNCGGLSIQKANGGKCGVCGDSYSGSRDHEMGGKYSTNVIVRHYVVGSLIDVKILLTANHVGFMELRLCPSYDPTVEVTQECLDKNLLYIDGFGTQYPVNEGIDSIFLRAHLPPDLSCSHCVLQWRYHAGNSWGTDFISGKSCLGCGHQEEFYNCADISIASNDNNDYDNDNNHHIILALPETTTIPQPFFLYPYNDPVVFPSNYERFPMFDYPTTTTPPPPPSPTTTPVTIDLIYPLSSSNEFLQQMNKSNKIRRCYPTNEILKPIIGIENWCLHLCAVHCPPTLCACVEI</sequence>
<feature type="domain" description="Chitin-binding type-4" evidence="2">
    <location>
        <begin position="21"/>
        <end position="206"/>
    </location>
</feature>
<evidence type="ECO:0000259" key="2">
    <source>
        <dbReference type="Pfam" id="PF03067"/>
    </source>
</evidence>
<dbReference type="AlphaFoldDB" id="A0A814YAW9"/>
<dbReference type="EMBL" id="CAJNOV010005825">
    <property type="protein sequence ID" value="CAF1226580.1"/>
    <property type="molecule type" value="Genomic_DNA"/>
</dbReference>
<organism evidence="3 5">
    <name type="scientific">Rotaria magnacalcarata</name>
    <dbReference type="NCBI Taxonomy" id="392030"/>
    <lineage>
        <taxon>Eukaryota</taxon>
        <taxon>Metazoa</taxon>
        <taxon>Spiralia</taxon>
        <taxon>Gnathifera</taxon>
        <taxon>Rotifera</taxon>
        <taxon>Eurotatoria</taxon>
        <taxon>Bdelloidea</taxon>
        <taxon>Philodinida</taxon>
        <taxon>Philodinidae</taxon>
        <taxon>Rotaria</taxon>
    </lineage>
</organism>
<comment type="caution">
    <text evidence="3">The sequence shown here is derived from an EMBL/GenBank/DDBJ whole genome shotgun (WGS) entry which is preliminary data.</text>
</comment>
<evidence type="ECO:0000313" key="4">
    <source>
        <dbReference type="EMBL" id="CAF3780144.1"/>
    </source>
</evidence>
<evidence type="ECO:0000313" key="5">
    <source>
        <dbReference type="Proteomes" id="UP000663855"/>
    </source>
</evidence>
<feature type="chain" id="PRO_5035603799" description="Chitin-binding type-4 domain-containing protein" evidence="1">
    <location>
        <begin position="21"/>
        <end position="340"/>
    </location>
</feature>
<evidence type="ECO:0000256" key="1">
    <source>
        <dbReference type="SAM" id="SignalP"/>
    </source>
</evidence>
<dbReference type="Proteomes" id="UP000681967">
    <property type="component" value="Unassembled WGS sequence"/>
</dbReference>
<dbReference type="InterPro" id="IPR004302">
    <property type="entry name" value="Cellulose/chitin-bd_N"/>
</dbReference>
<reference evidence="3" key="1">
    <citation type="submission" date="2021-02" db="EMBL/GenBank/DDBJ databases">
        <authorList>
            <person name="Nowell W R."/>
        </authorList>
    </citation>
    <scope>NUCLEOTIDE SEQUENCE</scope>
</reference>